<proteinExistence type="predicted"/>
<gene>
    <name evidence="1" type="ORF">POVCU2_0054030</name>
</gene>
<dbReference type="Proteomes" id="UP000078560">
    <property type="component" value="Unassembled WGS sequence"/>
</dbReference>
<dbReference type="EMBL" id="FLQU01000719">
    <property type="protein sequence ID" value="SBS89365.1"/>
    <property type="molecule type" value="Genomic_DNA"/>
</dbReference>
<organism evidence="1 2">
    <name type="scientific">Plasmodium ovale curtisi</name>
    <dbReference type="NCBI Taxonomy" id="864141"/>
    <lineage>
        <taxon>Eukaryota</taxon>
        <taxon>Sar</taxon>
        <taxon>Alveolata</taxon>
        <taxon>Apicomplexa</taxon>
        <taxon>Aconoidasida</taxon>
        <taxon>Haemosporida</taxon>
        <taxon>Plasmodiidae</taxon>
        <taxon>Plasmodium</taxon>
        <taxon>Plasmodium (Plasmodium)</taxon>
    </lineage>
</organism>
<accession>A0A1A8W967</accession>
<sequence length="325" mass="38475">MNLKEREEYYNVVREFLQFRDYANQYLENTSGYFKYVCEQIIKDHSEGNGPYIESCINFLKYLKYLKNIDDFHENTAFCKFVNYSLNQNLRKYLHNEQNTLNFYKNLKTEDVSKHCYIEKCENEIKYIQKYVLGNIESLYNLYLNFEKYTSSLVNDNLSHCYYANACSSIYNNCINTCDVQYDVAFCEILKKFKDEYNKLLSHENKCKYIKKVLSYPENKNVRDTQHTRDKYGSYASGSISPKSNSPGNNITAAIVTLLVTPLTLFILYKFTPLGSWLRPQVKKYIGIGKNKGEEYQKLLSINSQNEKEIMYNNEYYIKYNASPQ</sequence>
<dbReference type="Pfam" id="PF05795">
    <property type="entry name" value="Plasmodium_Vir"/>
    <property type="match status" value="1"/>
</dbReference>
<protein>
    <submittedName>
        <fullName evidence="1">PIR Superfamily Protein</fullName>
    </submittedName>
</protein>
<name>A0A1A8W967_PLAOA</name>
<dbReference type="InterPro" id="IPR008780">
    <property type="entry name" value="Plasmodium_Vir"/>
</dbReference>
<reference evidence="2" key="1">
    <citation type="submission" date="2016-05" db="EMBL/GenBank/DDBJ databases">
        <authorList>
            <person name="Naeem Raeece"/>
        </authorList>
    </citation>
    <scope>NUCLEOTIDE SEQUENCE [LARGE SCALE GENOMIC DNA]</scope>
</reference>
<evidence type="ECO:0000313" key="2">
    <source>
        <dbReference type="Proteomes" id="UP000078560"/>
    </source>
</evidence>
<dbReference type="AlphaFoldDB" id="A0A1A8W967"/>
<evidence type="ECO:0000313" key="1">
    <source>
        <dbReference type="EMBL" id="SBS89365.1"/>
    </source>
</evidence>